<dbReference type="InterPro" id="IPR029058">
    <property type="entry name" value="AB_hydrolase_fold"/>
</dbReference>
<dbReference type="PANTHER" id="PTHR10655">
    <property type="entry name" value="LYSOPHOSPHOLIPASE-RELATED"/>
    <property type="match status" value="1"/>
</dbReference>
<dbReference type="GO" id="GO:0005737">
    <property type="term" value="C:cytoplasm"/>
    <property type="evidence" value="ECO:0007669"/>
    <property type="project" value="TreeGrafter"/>
</dbReference>
<evidence type="ECO:0000313" key="4">
    <source>
        <dbReference type="Proteomes" id="UP001175001"/>
    </source>
</evidence>
<keyword evidence="3" id="KW-0378">Hydrolase</keyword>
<feature type="domain" description="Phospholipase/carboxylesterase/thioesterase" evidence="2">
    <location>
        <begin position="29"/>
        <end position="192"/>
    </location>
</feature>
<organism evidence="3 4">
    <name type="scientific">Lasiodiplodia hormozganensis</name>
    <dbReference type="NCBI Taxonomy" id="869390"/>
    <lineage>
        <taxon>Eukaryota</taxon>
        <taxon>Fungi</taxon>
        <taxon>Dikarya</taxon>
        <taxon>Ascomycota</taxon>
        <taxon>Pezizomycotina</taxon>
        <taxon>Dothideomycetes</taxon>
        <taxon>Dothideomycetes incertae sedis</taxon>
        <taxon>Botryosphaeriales</taxon>
        <taxon>Botryosphaeriaceae</taxon>
        <taxon>Lasiodiplodia</taxon>
    </lineage>
</organism>
<dbReference type="GO" id="GO:0008474">
    <property type="term" value="F:palmitoyl-(protein) hydrolase activity"/>
    <property type="evidence" value="ECO:0007669"/>
    <property type="project" value="TreeGrafter"/>
</dbReference>
<gene>
    <name evidence="3" type="ORF">DIS24_g1361</name>
</gene>
<dbReference type="Proteomes" id="UP001175001">
    <property type="component" value="Unassembled WGS sequence"/>
</dbReference>
<dbReference type="InterPro" id="IPR050565">
    <property type="entry name" value="LYPA1-2/EST-like"/>
</dbReference>
<dbReference type="GO" id="GO:0052689">
    <property type="term" value="F:carboxylic ester hydrolase activity"/>
    <property type="evidence" value="ECO:0007669"/>
    <property type="project" value="TreeGrafter"/>
</dbReference>
<evidence type="ECO:0000256" key="1">
    <source>
        <dbReference type="ARBA" id="ARBA00006499"/>
    </source>
</evidence>
<evidence type="ECO:0000313" key="3">
    <source>
        <dbReference type="EMBL" id="KAK0663226.1"/>
    </source>
</evidence>
<evidence type="ECO:0000259" key="2">
    <source>
        <dbReference type="Pfam" id="PF02230"/>
    </source>
</evidence>
<dbReference type="PANTHER" id="PTHR10655:SF67">
    <property type="entry name" value="PHOSPHOLIPASE_CARBOXYLESTERASE SUPERFAMILY (AFU_ORTHOLOGUE AFUA_5G09340)"/>
    <property type="match status" value="1"/>
</dbReference>
<dbReference type="AlphaFoldDB" id="A0AA39Z321"/>
<keyword evidence="4" id="KW-1185">Reference proteome</keyword>
<dbReference type="Gene3D" id="3.40.50.1820">
    <property type="entry name" value="alpha/beta hydrolase"/>
    <property type="match status" value="1"/>
</dbReference>
<dbReference type="Pfam" id="PF02230">
    <property type="entry name" value="Abhydrolase_2"/>
    <property type="match status" value="1"/>
</dbReference>
<protein>
    <submittedName>
        <fullName evidence="3">Hydrolase C9G1.08c</fullName>
    </submittedName>
</protein>
<dbReference type="EMBL" id="JAUJDW010000004">
    <property type="protein sequence ID" value="KAK0663226.1"/>
    <property type="molecule type" value="Genomic_DNA"/>
</dbReference>
<dbReference type="SUPFAM" id="SSF53474">
    <property type="entry name" value="alpha/beta-Hydrolases"/>
    <property type="match status" value="1"/>
</dbReference>
<proteinExistence type="inferred from homology"/>
<comment type="caution">
    <text evidence="3">The sequence shown here is derived from an EMBL/GenBank/DDBJ whole genome shotgun (WGS) entry which is preliminary data.</text>
</comment>
<sequence length="255" mass="26871">MPPPPTTKRLPAAQDFPSAITVTITPPPPGHPPTNVLLLLHGLGDTHAPFARLGAQMSLPETACIAVRAPAPLPFDLGGFHWGDDVLFDERTGDMDPDAGFKTAARLLLDDVVRGVLVQKCGYALRDVVLFGFAQGGMAALQVAAELGKADGEQELGGVVSVGGAVPAGASLSEGSSTKKFKTPVLLCKAVRGSSVSDGAVKRLKDSFEFAEVKEWKRVGDGMPSNRDEMLPIMQFFARRLKSMKGVPQGAVEIS</sequence>
<comment type="similarity">
    <text evidence="1">Belongs to the AB hydrolase superfamily. AB hydrolase 2 family.</text>
</comment>
<accession>A0AA39Z321</accession>
<dbReference type="InterPro" id="IPR003140">
    <property type="entry name" value="PLipase/COase/thioEstase"/>
</dbReference>
<reference evidence="3" key="1">
    <citation type="submission" date="2023-06" db="EMBL/GenBank/DDBJ databases">
        <title>Multi-omics analyses reveal the molecular pathogenesis toolkit of Lasiodiplodia hormozganensis, a cross-kingdom pathogen.</title>
        <authorList>
            <person name="Felix C."/>
            <person name="Meneses R."/>
            <person name="Goncalves M.F.M."/>
            <person name="Tilleman L."/>
            <person name="Duarte A.S."/>
            <person name="Jorrin-Novo J.V."/>
            <person name="Van De Peer Y."/>
            <person name="Deforce D."/>
            <person name="Van Nieuwerburgh F."/>
            <person name="Esteves A.C."/>
            <person name="Alves A."/>
        </authorList>
    </citation>
    <scope>NUCLEOTIDE SEQUENCE</scope>
    <source>
        <strain evidence="3">CBS 339.90</strain>
    </source>
</reference>
<name>A0AA39Z321_9PEZI</name>